<dbReference type="InterPro" id="IPR003661">
    <property type="entry name" value="HisK_dim/P_dom"/>
</dbReference>
<dbReference type="CDD" id="cd00082">
    <property type="entry name" value="HisKA"/>
    <property type="match status" value="1"/>
</dbReference>
<dbReference type="SUPFAM" id="SSF55781">
    <property type="entry name" value="GAF domain-like"/>
    <property type="match status" value="1"/>
</dbReference>
<evidence type="ECO:0000256" key="4">
    <source>
        <dbReference type="ARBA" id="ARBA00022679"/>
    </source>
</evidence>
<dbReference type="EMBL" id="LAJF01000045">
    <property type="protein sequence ID" value="KKB85832.1"/>
    <property type="molecule type" value="Genomic_DNA"/>
</dbReference>
<evidence type="ECO:0000259" key="7">
    <source>
        <dbReference type="PROSITE" id="PS50109"/>
    </source>
</evidence>
<organism evidence="8 10">
    <name type="scientific">Devosia limi DSM 17137</name>
    <dbReference type="NCBI Taxonomy" id="1121477"/>
    <lineage>
        <taxon>Bacteria</taxon>
        <taxon>Pseudomonadati</taxon>
        <taxon>Pseudomonadota</taxon>
        <taxon>Alphaproteobacteria</taxon>
        <taxon>Hyphomicrobiales</taxon>
        <taxon>Devosiaceae</taxon>
        <taxon>Devosia</taxon>
    </lineage>
</organism>
<dbReference type="GO" id="GO:0000155">
    <property type="term" value="F:phosphorelay sensor kinase activity"/>
    <property type="evidence" value="ECO:0007669"/>
    <property type="project" value="InterPro"/>
</dbReference>
<dbReference type="STRING" id="1121477.SAMN02745223_00130"/>
<protein>
    <recommendedName>
        <fullName evidence="2">histidine kinase</fullName>
        <ecNumber evidence="2">2.7.13.3</ecNumber>
    </recommendedName>
</protein>
<dbReference type="InterPro" id="IPR005467">
    <property type="entry name" value="His_kinase_dom"/>
</dbReference>
<dbReference type="EMBL" id="FQVC01000001">
    <property type="protein sequence ID" value="SHE34817.1"/>
    <property type="molecule type" value="Genomic_DNA"/>
</dbReference>
<dbReference type="PROSITE" id="PS50109">
    <property type="entry name" value="HIS_KIN"/>
    <property type="match status" value="1"/>
</dbReference>
<dbReference type="PANTHER" id="PTHR43711">
    <property type="entry name" value="TWO-COMPONENT HISTIDINE KINASE"/>
    <property type="match status" value="1"/>
</dbReference>
<name>A0A0F5LVZ9_9HYPH</name>
<dbReference type="Pfam" id="PF00512">
    <property type="entry name" value="HisKA"/>
    <property type="match status" value="1"/>
</dbReference>
<dbReference type="Proteomes" id="UP000184533">
    <property type="component" value="Unassembled WGS sequence"/>
</dbReference>
<evidence type="ECO:0000256" key="2">
    <source>
        <dbReference type="ARBA" id="ARBA00012438"/>
    </source>
</evidence>
<dbReference type="InterPro" id="IPR036890">
    <property type="entry name" value="HATPase_C_sf"/>
</dbReference>
<dbReference type="SMART" id="SM00388">
    <property type="entry name" value="HisKA"/>
    <property type="match status" value="1"/>
</dbReference>
<sequence length="391" mass="42384">MEQTFQDDIQAIGRINAIPSILKVVCESTGMGFAAVARVTEGRWIACQVLDNVDFGLPVGGELEVETTLCHEVRSAGREIVIADVANDPVYANHHTPRIYNLQSYISVPITLADGTFFGTLCAISTKPAKTNNDATIGMFRLFAELIAHHLDSDQKLNQSRADLMDAKSAADLREQFLAVLGHDLKNPLASIEAGTNLLAKTPLTEKATTIVTLMRKSVTRMNNLVDNILDLARGRLGGGIVLETAADEEIHRVIEQVVAELRSAHPEREIVSQFGELGRLSYDRVRVGQLVSNLLGNALTHGAVTGPVTLRARIDGELFILSVANEGEKIPDDLIEQLFQPFVRASVRPNQPGLGLGLYIASEIAKAHGGTLTATSSAEVTEFTFQMPKQ</sequence>
<dbReference type="EC" id="2.7.13.3" evidence="2"/>
<dbReference type="RefSeq" id="WP_046134384.1">
    <property type="nucleotide sequence ID" value="NZ_FQVC01000001.1"/>
</dbReference>
<keyword evidence="5 8" id="KW-0418">Kinase</keyword>
<dbReference type="SUPFAM" id="SSF47384">
    <property type="entry name" value="Homodimeric domain of signal transducing histidine kinase"/>
    <property type="match status" value="1"/>
</dbReference>
<dbReference type="SMART" id="SM00065">
    <property type="entry name" value="GAF"/>
    <property type="match status" value="1"/>
</dbReference>
<dbReference type="Gene3D" id="3.30.450.40">
    <property type="match status" value="1"/>
</dbReference>
<dbReference type="PATRIC" id="fig|1121477.3.peg.2281"/>
<feature type="domain" description="Histidine kinase" evidence="7">
    <location>
        <begin position="180"/>
        <end position="391"/>
    </location>
</feature>
<dbReference type="Pfam" id="PF02518">
    <property type="entry name" value="HATPase_c"/>
    <property type="match status" value="1"/>
</dbReference>
<dbReference type="SUPFAM" id="SSF55874">
    <property type="entry name" value="ATPase domain of HSP90 chaperone/DNA topoisomerase II/histidine kinase"/>
    <property type="match status" value="1"/>
</dbReference>
<reference evidence="8 10" key="1">
    <citation type="submission" date="2015-03" db="EMBL/GenBank/DDBJ databases">
        <authorList>
            <person name="Hassan Y.I."/>
            <person name="Lepp D."/>
            <person name="Zhou T."/>
        </authorList>
    </citation>
    <scope>NUCLEOTIDE SEQUENCE [LARGE SCALE GENOMIC DNA]</scope>
    <source>
        <strain evidence="8 10">DSM 17137</strain>
    </source>
</reference>
<evidence type="ECO:0000256" key="1">
    <source>
        <dbReference type="ARBA" id="ARBA00000085"/>
    </source>
</evidence>
<dbReference type="CDD" id="cd00075">
    <property type="entry name" value="HATPase"/>
    <property type="match status" value="1"/>
</dbReference>
<comment type="catalytic activity">
    <reaction evidence="1">
        <text>ATP + protein L-histidine = ADP + protein N-phospho-L-histidine.</text>
        <dbReference type="EC" id="2.7.13.3"/>
    </reaction>
</comment>
<accession>A0A0F5LVZ9</accession>
<dbReference type="InterPro" id="IPR050736">
    <property type="entry name" value="Sensor_HK_Regulatory"/>
</dbReference>
<dbReference type="Pfam" id="PF01590">
    <property type="entry name" value="GAF"/>
    <property type="match status" value="1"/>
</dbReference>
<keyword evidence="4" id="KW-0808">Transferase</keyword>
<keyword evidence="3" id="KW-0597">Phosphoprotein</keyword>
<evidence type="ECO:0000313" key="10">
    <source>
        <dbReference type="Proteomes" id="UP000033608"/>
    </source>
</evidence>
<dbReference type="SMART" id="SM00387">
    <property type="entry name" value="HATPase_c"/>
    <property type="match status" value="1"/>
</dbReference>
<dbReference type="PRINTS" id="PR00344">
    <property type="entry name" value="BCTRLSENSOR"/>
</dbReference>
<dbReference type="InterPro" id="IPR029016">
    <property type="entry name" value="GAF-like_dom_sf"/>
</dbReference>
<dbReference type="Gene3D" id="1.10.287.130">
    <property type="match status" value="1"/>
</dbReference>
<evidence type="ECO:0000256" key="3">
    <source>
        <dbReference type="ARBA" id="ARBA00022553"/>
    </source>
</evidence>
<evidence type="ECO:0000313" key="8">
    <source>
        <dbReference type="EMBL" id="KKB85832.1"/>
    </source>
</evidence>
<dbReference type="InterPro" id="IPR004358">
    <property type="entry name" value="Sig_transdc_His_kin-like_C"/>
</dbReference>
<evidence type="ECO:0000313" key="11">
    <source>
        <dbReference type="Proteomes" id="UP000184533"/>
    </source>
</evidence>
<proteinExistence type="predicted"/>
<reference evidence="9 11" key="2">
    <citation type="submission" date="2016-11" db="EMBL/GenBank/DDBJ databases">
        <authorList>
            <person name="Jaros S."/>
            <person name="Januszkiewicz K."/>
            <person name="Wedrychowicz H."/>
        </authorList>
    </citation>
    <scope>NUCLEOTIDE SEQUENCE [LARGE SCALE GENOMIC DNA]</scope>
    <source>
        <strain evidence="9 11">DSM 17137</strain>
    </source>
</reference>
<dbReference type="AlphaFoldDB" id="A0A0F5LVZ9"/>
<keyword evidence="6" id="KW-0902">Two-component regulatory system</keyword>
<dbReference type="InterPro" id="IPR036097">
    <property type="entry name" value="HisK_dim/P_sf"/>
</dbReference>
<evidence type="ECO:0000313" key="9">
    <source>
        <dbReference type="EMBL" id="SHE34817.1"/>
    </source>
</evidence>
<dbReference type="InterPro" id="IPR003594">
    <property type="entry name" value="HATPase_dom"/>
</dbReference>
<keyword evidence="10" id="KW-1185">Reference proteome</keyword>
<dbReference type="OrthoDB" id="9795133at2"/>
<gene>
    <name evidence="9" type="ORF">SAMN02745223_00130</name>
    <name evidence="8" type="ORF">VW29_05965</name>
</gene>
<dbReference type="Gene3D" id="3.30.565.10">
    <property type="entry name" value="Histidine kinase-like ATPase, C-terminal domain"/>
    <property type="match status" value="1"/>
</dbReference>
<dbReference type="Proteomes" id="UP000033608">
    <property type="component" value="Unassembled WGS sequence"/>
</dbReference>
<dbReference type="PANTHER" id="PTHR43711:SF1">
    <property type="entry name" value="HISTIDINE KINASE 1"/>
    <property type="match status" value="1"/>
</dbReference>
<evidence type="ECO:0000256" key="6">
    <source>
        <dbReference type="ARBA" id="ARBA00023012"/>
    </source>
</evidence>
<evidence type="ECO:0000256" key="5">
    <source>
        <dbReference type="ARBA" id="ARBA00022777"/>
    </source>
</evidence>
<dbReference type="InterPro" id="IPR003018">
    <property type="entry name" value="GAF"/>
</dbReference>